<feature type="chain" id="PRO_5004215387" description="DUF3187 family protein" evidence="1">
    <location>
        <begin position="27"/>
        <end position="333"/>
    </location>
</feature>
<dbReference type="InterPro" id="IPR021523">
    <property type="entry name" value="DUF3187"/>
</dbReference>
<sequence>MTSLKKITYGIVPPCVCVLLSSHAMALSPTPFEVGNFSPLAQTFGLPSIQTALNTAPSGFEISLQHATANTYVTHENINEISYFDGEVAITSLSLRWRFTNDAELTLRAPYVDHSKGLWDDFIYDWHEWFGLPQGGRTQDANDQFAYVYQRNGERLLNFREEASGIGDVRVGYSQQLRFWEQDWLAQLEVKAPTGDADKLTGSGAWDLSAGIGWEGAVASPEQRFIPFAGAAVSYLGDSDLDLAPLQKNWALSLRAGGHWRALPYLTLTAQIDSHSGLYHSQLRELSNFSLQLTTGGQIALSDSLVLNIAIAEDLNTTITPDFVAILGMTYGW</sequence>
<reference evidence="2 3" key="1">
    <citation type="journal article" date="2005" name="Nucleic Acids Res.">
        <title>Genomic blueprint of Hahella chejuensis, a marine microbe producing an algicidal agent.</title>
        <authorList>
            <person name="Jeong H."/>
            <person name="Yim J.H."/>
            <person name="Lee C."/>
            <person name="Choi S.-H."/>
            <person name="Park Y.K."/>
            <person name="Yoon S.H."/>
            <person name="Hur C.-G."/>
            <person name="Kang H.-Y."/>
            <person name="Kim D."/>
            <person name="Lee H.H."/>
            <person name="Park K.H."/>
            <person name="Park S.-H."/>
            <person name="Park H.-S."/>
            <person name="Lee H.K."/>
            <person name="Oh T.K."/>
            <person name="Kim J.F."/>
        </authorList>
    </citation>
    <scope>NUCLEOTIDE SEQUENCE [LARGE SCALE GENOMIC DNA]</scope>
    <source>
        <strain evidence="2 3">KCTC 2396</strain>
    </source>
</reference>
<dbReference type="eggNOG" id="COG2067">
    <property type="taxonomic scope" value="Bacteria"/>
</dbReference>
<dbReference type="Pfam" id="PF11383">
    <property type="entry name" value="DUF3187"/>
    <property type="match status" value="1"/>
</dbReference>
<keyword evidence="1" id="KW-0732">Signal</keyword>
<protein>
    <recommendedName>
        <fullName evidence="4">DUF3187 family protein</fullName>
    </recommendedName>
</protein>
<proteinExistence type="predicted"/>
<dbReference type="RefSeq" id="WP_011399027.1">
    <property type="nucleotide sequence ID" value="NC_007645.1"/>
</dbReference>
<keyword evidence="3" id="KW-1185">Reference proteome</keyword>
<dbReference type="AlphaFoldDB" id="Q2SBL1"/>
<dbReference type="HOGENOM" id="CLU_825761_0_0_6"/>
<dbReference type="Proteomes" id="UP000000238">
    <property type="component" value="Chromosome"/>
</dbReference>
<gene>
    <name evidence="2" type="ordered locus">HCH_05289</name>
</gene>
<dbReference type="KEGG" id="hch:HCH_05289"/>
<accession>Q2SBL1</accession>
<evidence type="ECO:0000256" key="1">
    <source>
        <dbReference type="SAM" id="SignalP"/>
    </source>
</evidence>
<name>Q2SBL1_HAHCH</name>
<dbReference type="EMBL" id="CP000155">
    <property type="protein sequence ID" value="ABC31963.1"/>
    <property type="molecule type" value="Genomic_DNA"/>
</dbReference>
<evidence type="ECO:0000313" key="3">
    <source>
        <dbReference type="Proteomes" id="UP000000238"/>
    </source>
</evidence>
<dbReference type="STRING" id="349521.HCH_05289"/>
<evidence type="ECO:0000313" key="2">
    <source>
        <dbReference type="EMBL" id="ABC31963.1"/>
    </source>
</evidence>
<organism evidence="2 3">
    <name type="scientific">Hahella chejuensis (strain KCTC 2396)</name>
    <dbReference type="NCBI Taxonomy" id="349521"/>
    <lineage>
        <taxon>Bacteria</taxon>
        <taxon>Pseudomonadati</taxon>
        <taxon>Pseudomonadota</taxon>
        <taxon>Gammaproteobacteria</taxon>
        <taxon>Oceanospirillales</taxon>
        <taxon>Hahellaceae</taxon>
        <taxon>Hahella</taxon>
    </lineage>
</organism>
<evidence type="ECO:0008006" key="4">
    <source>
        <dbReference type="Google" id="ProtNLM"/>
    </source>
</evidence>
<feature type="signal peptide" evidence="1">
    <location>
        <begin position="1"/>
        <end position="26"/>
    </location>
</feature>